<comment type="caution">
    <text evidence="1">The sequence shown here is derived from an EMBL/GenBank/DDBJ whole genome shotgun (WGS) entry which is preliminary data.</text>
</comment>
<dbReference type="Proteomes" id="UP001215280">
    <property type="component" value="Unassembled WGS sequence"/>
</dbReference>
<organism evidence="1 2">
    <name type="scientific">Mycena maculata</name>
    <dbReference type="NCBI Taxonomy" id="230809"/>
    <lineage>
        <taxon>Eukaryota</taxon>
        <taxon>Fungi</taxon>
        <taxon>Dikarya</taxon>
        <taxon>Basidiomycota</taxon>
        <taxon>Agaricomycotina</taxon>
        <taxon>Agaricomycetes</taxon>
        <taxon>Agaricomycetidae</taxon>
        <taxon>Agaricales</taxon>
        <taxon>Marasmiineae</taxon>
        <taxon>Mycenaceae</taxon>
        <taxon>Mycena</taxon>
    </lineage>
</organism>
<dbReference type="EMBL" id="JARJLG010000147">
    <property type="protein sequence ID" value="KAJ7736753.1"/>
    <property type="molecule type" value="Genomic_DNA"/>
</dbReference>
<dbReference type="AlphaFoldDB" id="A0AAD7I8V2"/>
<evidence type="ECO:0000313" key="2">
    <source>
        <dbReference type="Proteomes" id="UP001215280"/>
    </source>
</evidence>
<keyword evidence="2" id="KW-1185">Reference proteome</keyword>
<evidence type="ECO:0000313" key="1">
    <source>
        <dbReference type="EMBL" id="KAJ7736753.1"/>
    </source>
</evidence>
<sequence length="244" mass="27332">MAGLPPPAHPDLKRLTKRLGGDVVAWIEDADRRQVFPHHGPTTSGGQHIAATYRLAAGTIFCVSWQTRRDITALCAVVRPPLPGEDVNCRASVHRMDRDMPETQVQTSLTPFYGQQGIYFTSPPAFEKGFVQLEFRAAVKNESGIYITNPEDADCPSLILRFNFIGVPRSRTGQFNRSLSPSPEPVGAIAPITISKKRKRIEDNEDKWALARPAKIIAVTRECRELDSKLANQRWVRLMKKFGR</sequence>
<proteinExistence type="predicted"/>
<gene>
    <name evidence="1" type="ORF">DFH07DRAFT_97680</name>
</gene>
<protein>
    <submittedName>
        <fullName evidence="1">Uncharacterized protein</fullName>
    </submittedName>
</protein>
<accession>A0AAD7I8V2</accession>
<reference evidence="1" key="1">
    <citation type="submission" date="2023-03" db="EMBL/GenBank/DDBJ databases">
        <title>Massive genome expansion in bonnet fungi (Mycena s.s.) driven by repeated elements and novel gene families across ecological guilds.</title>
        <authorList>
            <consortium name="Lawrence Berkeley National Laboratory"/>
            <person name="Harder C.B."/>
            <person name="Miyauchi S."/>
            <person name="Viragh M."/>
            <person name="Kuo A."/>
            <person name="Thoen E."/>
            <person name="Andreopoulos B."/>
            <person name="Lu D."/>
            <person name="Skrede I."/>
            <person name="Drula E."/>
            <person name="Henrissat B."/>
            <person name="Morin E."/>
            <person name="Kohler A."/>
            <person name="Barry K."/>
            <person name="LaButti K."/>
            <person name="Morin E."/>
            <person name="Salamov A."/>
            <person name="Lipzen A."/>
            <person name="Mereny Z."/>
            <person name="Hegedus B."/>
            <person name="Baldrian P."/>
            <person name="Stursova M."/>
            <person name="Weitz H."/>
            <person name="Taylor A."/>
            <person name="Grigoriev I.V."/>
            <person name="Nagy L.G."/>
            <person name="Martin F."/>
            <person name="Kauserud H."/>
        </authorList>
    </citation>
    <scope>NUCLEOTIDE SEQUENCE</scope>
    <source>
        <strain evidence="1">CBHHK188m</strain>
    </source>
</reference>
<name>A0AAD7I8V2_9AGAR</name>